<dbReference type="AlphaFoldDB" id="A0A0G0XK92"/>
<feature type="compositionally biased region" description="Basic and acidic residues" evidence="1">
    <location>
        <begin position="7"/>
        <end position="25"/>
    </location>
</feature>
<evidence type="ECO:0000313" key="2">
    <source>
        <dbReference type="EMBL" id="KKS25314.1"/>
    </source>
</evidence>
<accession>A0A0G0XK92</accession>
<sequence length="62" mass="6814">MTVSELKTVKLNDEDSDAGGKKEVCEECGADMKSGSCPDCNSPEEEEKETDELSLDEEELEK</sequence>
<dbReference type="Proteomes" id="UP000034256">
    <property type="component" value="Unassembled WGS sequence"/>
</dbReference>
<gene>
    <name evidence="2" type="ORF">UU85_C0004G0073</name>
</gene>
<feature type="region of interest" description="Disordered" evidence="1">
    <location>
        <begin position="1"/>
        <end position="62"/>
    </location>
</feature>
<evidence type="ECO:0000256" key="1">
    <source>
        <dbReference type="SAM" id="MobiDB-lite"/>
    </source>
</evidence>
<evidence type="ECO:0000313" key="3">
    <source>
        <dbReference type="Proteomes" id="UP000034256"/>
    </source>
</evidence>
<reference evidence="2 3" key="1">
    <citation type="journal article" date="2015" name="Nature">
        <title>rRNA introns, odd ribosomes, and small enigmatic genomes across a large radiation of phyla.</title>
        <authorList>
            <person name="Brown C.T."/>
            <person name="Hug L.A."/>
            <person name="Thomas B.C."/>
            <person name="Sharon I."/>
            <person name="Castelle C.J."/>
            <person name="Singh A."/>
            <person name="Wilkins M.J."/>
            <person name="Williams K.H."/>
            <person name="Banfield J.F."/>
        </authorList>
    </citation>
    <scope>NUCLEOTIDE SEQUENCE [LARGE SCALE GENOMIC DNA]</scope>
</reference>
<protein>
    <submittedName>
        <fullName evidence="2">Uncharacterized protein</fullName>
    </submittedName>
</protein>
<comment type="caution">
    <text evidence="2">The sequence shown here is derived from an EMBL/GenBank/DDBJ whole genome shotgun (WGS) entry which is preliminary data.</text>
</comment>
<dbReference type="EMBL" id="LCCF01000004">
    <property type="protein sequence ID" value="KKS25314.1"/>
    <property type="molecule type" value="Genomic_DNA"/>
</dbReference>
<feature type="compositionally biased region" description="Acidic residues" evidence="1">
    <location>
        <begin position="42"/>
        <end position="62"/>
    </location>
</feature>
<organism evidence="2 3">
    <name type="scientific">Candidatus Wolfebacteria bacterium GW2011_GWA2_42_10</name>
    <dbReference type="NCBI Taxonomy" id="1619004"/>
    <lineage>
        <taxon>Bacteria</taxon>
        <taxon>Candidatus Wolfeibacteriota</taxon>
    </lineage>
</organism>
<name>A0A0G0XK92_9BACT</name>
<proteinExistence type="predicted"/>